<dbReference type="InterPro" id="IPR000337">
    <property type="entry name" value="GPCR_3"/>
</dbReference>
<dbReference type="CDD" id="cd06364">
    <property type="entry name" value="PBP1_CaSR"/>
    <property type="match status" value="1"/>
</dbReference>
<proteinExistence type="inferred from homology"/>
<dbReference type="PROSITE" id="PS50259">
    <property type="entry name" value="G_PROTEIN_RECEP_F3_4"/>
    <property type="match status" value="1"/>
</dbReference>
<dbReference type="PRINTS" id="PR00248">
    <property type="entry name" value="GPCRMGR"/>
</dbReference>
<evidence type="ECO:0000256" key="11">
    <source>
        <dbReference type="ARBA" id="ARBA00023224"/>
    </source>
</evidence>
<feature type="domain" description="G-protein coupled receptors family 3 profile" evidence="13">
    <location>
        <begin position="287"/>
        <end position="387"/>
    </location>
</feature>
<evidence type="ECO:0000256" key="4">
    <source>
        <dbReference type="ARBA" id="ARBA00022692"/>
    </source>
</evidence>
<evidence type="ECO:0000256" key="2">
    <source>
        <dbReference type="ARBA" id="ARBA00007242"/>
    </source>
</evidence>
<feature type="transmembrane region" description="Helical" evidence="12">
    <location>
        <begin position="357"/>
        <end position="381"/>
    </location>
</feature>
<dbReference type="SUPFAM" id="SSF53822">
    <property type="entry name" value="Periplasmic binding protein-like I"/>
    <property type="match status" value="2"/>
</dbReference>
<dbReference type="InterPro" id="IPR011500">
    <property type="entry name" value="GPCR_3_9-Cys_dom"/>
</dbReference>
<evidence type="ECO:0000313" key="14">
    <source>
        <dbReference type="EMBL" id="KAK0141162.1"/>
    </source>
</evidence>
<dbReference type="Pfam" id="PF01094">
    <property type="entry name" value="ANF_receptor"/>
    <property type="match status" value="2"/>
</dbReference>
<comment type="caution">
    <text evidence="14">The sequence shown here is derived from an EMBL/GenBank/DDBJ whole genome shotgun (WGS) entry which is preliminary data.</text>
</comment>
<gene>
    <name evidence="14" type="primary">Casr_0</name>
    <name evidence="14" type="ORF">N1851_021843</name>
</gene>
<dbReference type="InterPro" id="IPR038550">
    <property type="entry name" value="GPCR_3_9-Cys_sf"/>
</dbReference>
<keyword evidence="6 12" id="KW-1133">Transmembrane helix</keyword>
<protein>
    <submittedName>
        <fullName evidence="14">Extracellular calcium-sensing receptor</fullName>
    </submittedName>
</protein>
<dbReference type="InterPro" id="IPR004073">
    <property type="entry name" value="GPCR_3_vmron_rcpt_2"/>
</dbReference>
<evidence type="ECO:0000256" key="12">
    <source>
        <dbReference type="SAM" id="Phobius"/>
    </source>
</evidence>
<feature type="transmembrane region" description="Helical" evidence="12">
    <location>
        <begin position="325"/>
        <end position="345"/>
    </location>
</feature>
<dbReference type="FunFam" id="2.10.50.30:FF:000002">
    <property type="entry name" value="Vomeronasal 2 receptor, h1"/>
    <property type="match status" value="1"/>
</dbReference>
<keyword evidence="11" id="KW-0807">Transducer</keyword>
<dbReference type="InterPro" id="IPR017978">
    <property type="entry name" value="GPCR_3_C"/>
</dbReference>
<evidence type="ECO:0000256" key="5">
    <source>
        <dbReference type="ARBA" id="ARBA00022729"/>
    </source>
</evidence>
<keyword evidence="7" id="KW-0297">G-protein coupled receptor</keyword>
<dbReference type="GO" id="GO:0005886">
    <property type="term" value="C:plasma membrane"/>
    <property type="evidence" value="ECO:0007669"/>
    <property type="project" value="UniProtKB-SubCell"/>
</dbReference>
<keyword evidence="9 14" id="KW-0675">Receptor</keyword>
<dbReference type="Pfam" id="PF07562">
    <property type="entry name" value="NCD3G"/>
    <property type="match status" value="1"/>
</dbReference>
<evidence type="ECO:0000256" key="10">
    <source>
        <dbReference type="ARBA" id="ARBA00023180"/>
    </source>
</evidence>
<reference evidence="14" key="1">
    <citation type="journal article" date="2023" name="Front. Mar. Sci.">
        <title>A new Merluccius polli reference genome to investigate the effects of global change in West African waters.</title>
        <authorList>
            <person name="Mateo J.L."/>
            <person name="Blanco-Fernandez C."/>
            <person name="Garcia-Vazquez E."/>
            <person name="Machado-Schiaffino G."/>
        </authorList>
    </citation>
    <scope>NUCLEOTIDE SEQUENCE</scope>
    <source>
        <strain evidence="14">C29</strain>
        <tissue evidence="14">Fin</tissue>
    </source>
</reference>
<dbReference type="InterPro" id="IPR028082">
    <property type="entry name" value="Peripla_BP_I"/>
</dbReference>
<sequence length="915" mass="102760">MPFLAGTLGIAIRRGEIPGLRDFLLRIRPDNETLGSQHNNLVKQFWEYIFQCKFTSTHSKFLDGSTLERLCTGNEVLGNMENEFLDMSNLRPEYNVYKAVYALAHALEDMLKCVPGSGPFKGQSCASLQRLEPWQLLYYLGRVNFTTNFGDQVSFDENGDALPIYDVMNWMWHPDGSTEVKNVGDVKELASKLIHLILDEGNIFWNFESKEPPKSVCSESCPPGTRMARKKGEPVCCFDCILCSEGKISNETDSTDCTSCPEDFWSNPQRDHCVPKSMEFLSYLEPLGISLTTASLSGTLLCSIVIGVFTYHRTTPVVRANNSELSFLILLSLKLCFLCSLLFIGHPRLWTCQLRHAAFGISFVLCVSCILVKTMVVLAVFRATKPGGGSSLKWFGSMQQRGTVVFLTLIQAAICPFSCMLQRQFNLNGMHKFGDVILGGLFGVNFYTTFSELSFTSEPKDPICKGFDVLGFRQAQTMAFAVDEINRNSKLLPNISLGYSLYDSCVKLGISFRAALSMTSGRGEPFQLNESCYGNPPVLGIVGDSSSTRTIAISSIVSYFATCSCLSDRKRFPSFFRTIPSDAFQVRAVIQILRRFGWTWVGMLISDDDYGLHAARSFQSDLAQSGGGCLAYLETLPRKNYQTEYERIVGIMKKSIARVVIVFAHETHMLNLMQEVLKQNATGLQWMASEAWTAATVLHTPSYMPFLAGTLGIAIRRGEIPGLRDFLLRIHPNNDTLSSQDNNLVKQFWENIFQCKFVSPGMAVEEPTKEKVCTGNEVLRNMDTEFLDMSNLRPEYNVYKAVYALAHALHDMLQCVPGSGPFKDLSCANLERLETWQLVHYLQMVNFTTHFGDHVSFDENGDALPIYDVMNWMWLPEGSMEVQNVGEVKELASKTDDLILDEDKIFWNFESKKVC</sequence>
<keyword evidence="5" id="KW-0732">Signal</keyword>
<keyword evidence="4 12" id="KW-0812">Transmembrane</keyword>
<evidence type="ECO:0000259" key="13">
    <source>
        <dbReference type="PROSITE" id="PS50259"/>
    </source>
</evidence>
<comment type="similarity">
    <text evidence="2">Belongs to the G-protein coupled receptor 3 family.</text>
</comment>
<evidence type="ECO:0000256" key="6">
    <source>
        <dbReference type="ARBA" id="ARBA00022989"/>
    </source>
</evidence>
<evidence type="ECO:0000256" key="3">
    <source>
        <dbReference type="ARBA" id="ARBA00022475"/>
    </source>
</evidence>
<feature type="transmembrane region" description="Helical" evidence="12">
    <location>
        <begin position="401"/>
        <end position="421"/>
    </location>
</feature>
<dbReference type="GO" id="GO:0004930">
    <property type="term" value="F:G protein-coupled receptor activity"/>
    <property type="evidence" value="ECO:0007669"/>
    <property type="project" value="UniProtKB-KW"/>
</dbReference>
<feature type="transmembrane region" description="Helical" evidence="12">
    <location>
        <begin position="287"/>
        <end position="313"/>
    </location>
</feature>
<evidence type="ECO:0000313" key="15">
    <source>
        <dbReference type="Proteomes" id="UP001174136"/>
    </source>
</evidence>
<evidence type="ECO:0000256" key="8">
    <source>
        <dbReference type="ARBA" id="ARBA00023136"/>
    </source>
</evidence>
<dbReference type="AlphaFoldDB" id="A0AA47MIY5"/>
<dbReference type="InterPro" id="IPR001828">
    <property type="entry name" value="ANF_lig-bd_rcpt"/>
</dbReference>
<dbReference type="Gene3D" id="3.40.50.2300">
    <property type="match status" value="4"/>
</dbReference>
<evidence type="ECO:0000256" key="9">
    <source>
        <dbReference type="ARBA" id="ARBA00023170"/>
    </source>
</evidence>
<dbReference type="EMBL" id="JAOPHQ010003982">
    <property type="protein sequence ID" value="KAK0141162.1"/>
    <property type="molecule type" value="Genomic_DNA"/>
</dbReference>
<evidence type="ECO:0000256" key="1">
    <source>
        <dbReference type="ARBA" id="ARBA00004651"/>
    </source>
</evidence>
<dbReference type="PRINTS" id="PR01535">
    <property type="entry name" value="VOMERONASL2R"/>
</dbReference>
<keyword evidence="10" id="KW-0325">Glycoprotein</keyword>
<keyword evidence="8 12" id="KW-0472">Membrane</keyword>
<dbReference type="FunFam" id="3.40.50.2300:FF:000475">
    <property type="entry name" value="Olfactory receptor C family, g2"/>
    <property type="match status" value="1"/>
</dbReference>
<dbReference type="PANTHER" id="PTHR24061:SF418">
    <property type="entry name" value="C-FAMILY ODORANT RECEPTOR OLFCQ19-RELATED"/>
    <property type="match status" value="1"/>
</dbReference>
<organism evidence="14 15">
    <name type="scientific">Merluccius polli</name>
    <name type="common">Benguela hake</name>
    <name type="synonym">Merluccius cadenati</name>
    <dbReference type="NCBI Taxonomy" id="89951"/>
    <lineage>
        <taxon>Eukaryota</taxon>
        <taxon>Metazoa</taxon>
        <taxon>Chordata</taxon>
        <taxon>Craniata</taxon>
        <taxon>Vertebrata</taxon>
        <taxon>Euteleostomi</taxon>
        <taxon>Actinopterygii</taxon>
        <taxon>Neopterygii</taxon>
        <taxon>Teleostei</taxon>
        <taxon>Neoteleostei</taxon>
        <taxon>Acanthomorphata</taxon>
        <taxon>Zeiogadaria</taxon>
        <taxon>Gadariae</taxon>
        <taxon>Gadiformes</taxon>
        <taxon>Gadoidei</taxon>
        <taxon>Merlucciidae</taxon>
        <taxon>Merluccius</taxon>
    </lineage>
</organism>
<keyword evidence="3" id="KW-1003">Cell membrane</keyword>
<dbReference type="Gene3D" id="2.10.50.30">
    <property type="entry name" value="GPCR, family 3, nine cysteines domain"/>
    <property type="match status" value="1"/>
</dbReference>
<dbReference type="Proteomes" id="UP001174136">
    <property type="component" value="Unassembled WGS sequence"/>
</dbReference>
<dbReference type="FunFam" id="3.40.50.2300:FF:000125">
    <property type="entry name" value="Vomeronasal 2, receptor 88"/>
    <property type="match status" value="1"/>
</dbReference>
<dbReference type="PANTHER" id="PTHR24061">
    <property type="entry name" value="CALCIUM-SENSING RECEPTOR-RELATED"/>
    <property type="match status" value="1"/>
</dbReference>
<name>A0AA47MIY5_MERPO</name>
<accession>A0AA47MIY5</accession>
<evidence type="ECO:0000256" key="7">
    <source>
        <dbReference type="ARBA" id="ARBA00023040"/>
    </source>
</evidence>
<dbReference type="Pfam" id="PF00003">
    <property type="entry name" value="7tm_3"/>
    <property type="match status" value="1"/>
</dbReference>
<keyword evidence="15" id="KW-1185">Reference proteome</keyword>
<comment type="subcellular location">
    <subcellularLocation>
        <location evidence="1">Cell membrane</location>
        <topology evidence="1">Multi-pass membrane protein</topology>
    </subcellularLocation>
</comment>
<dbReference type="InterPro" id="IPR000068">
    <property type="entry name" value="GPCR_3_Ca_sens_rcpt-rel"/>
</dbReference>